<evidence type="ECO:0000259" key="1">
    <source>
        <dbReference type="Pfam" id="PF06985"/>
    </source>
</evidence>
<name>A0A6A5U583_9PLEO</name>
<gene>
    <name evidence="2" type="ORF">CC80DRAFT_558925</name>
</gene>
<sequence>MTSLTTSCLYTYTNVPLGENRDCTRLLTLHSGEFDDTLCCSLRAADIHHDKDYEAVSYTWGDTQDTSLILLNDKNFQATKSLIVVLRHLRLPNKDRVLWVDAICINQVDDNEKSRQVQRMGQIYANARVVLIWLGEAV</sequence>
<dbReference type="InterPro" id="IPR010730">
    <property type="entry name" value="HET"/>
</dbReference>
<proteinExistence type="predicted"/>
<dbReference type="InterPro" id="IPR052895">
    <property type="entry name" value="HetReg/Transcr_Mod"/>
</dbReference>
<dbReference type="AlphaFoldDB" id="A0A6A5U583"/>
<dbReference type="EMBL" id="ML976987">
    <property type="protein sequence ID" value="KAF1958146.1"/>
    <property type="molecule type" value="Genomic_DNA"/>
</dbReference>
<dbReference type="Proteomes" id="UP000800035">
    <property type="component" value="Unassembled WGS sequence"/>
</dbReference>
<dbReference type="PANTHER" id="PTHR24148">
    <property type="entry name" value="ANKYRIN REPEAT DOMAIN-CONTAINING PROTEIN 39 HOMOLOG-RELATED"/>
    <property type="match status" value="1"/>
</dbReference>
<feature type="domain" description="Heterokaryon incompatibility" evidence="1">
    <location>
        <begin position="53"/>
        <end position="136"/>
    </location>
</feature>
<organism evidence="2 3">
    <name type="scientific">Byssothecium circinans</name>
    <dbReference type="NCBI Taxonomy" id="147558"/>
    <lineage>
        <taxon>Eukaryota</taxon>
        <taxon>Fungi</taxon>
        <taxon>Dikarya</taxon>
        <taxon>Ascomycota</taxon>
        <taxon>Pezizomycotina</taxon>
        <taxon>Dothideomycetes</taxon>
        <taxon>Pleosporomycetidae</taxon>
        <taxon>Pleosporales</taxon>
        <taxon>Massarineae</taxon>
        <taxon>Massarinaceae</taxon>
        <taxon>Byssothecium</taxon>
    </lineage>
</organism>
<accession>A0A6A5U583</accession>
<keyword evidence="3" id="KW-1185">Reference proteome</keyword>
<dbReference type="OrthoDB" id="3553147at2759"/>
<reference evidence="2" key="1">
    <citation type="journal article" date="2020" name="Stud. Mycol.">
        <title>101 Dothideomycetes genomes: a test case for predicting lifestyles and emergence of pathogens.</title>
        <authorList>
            <person name="Haridas S."/>
            <person name="Albert R."/>
            <person name="Binder M."/>
            <person name="Bloem J."/>
            <person name="Labutti K."/>
            <person name="Salamov A."/>
            <person name="Andreopoulos B."/>
            <person name="Baker S."/>
            <person name="Barry K."/>
            <person name="Bills G."/>
            <person name="Bluhm B."/>
            <person name="Cannon C."/>
            <person name="Castanera R."/>
            <person name="Culley D."/>
            <person name="Daum C."/>
            <person name="Ezra D."/>
            <person name="Gonzalez J."/>
            <person name="Henrissat B."/>
            <person name="Kuo A."/>
            <person name="Liang C."/>
            <person name="Lipzen A."/>
            <person name="Lutzoni F."/>
            <person name="Magnuson J."/>
            <person name="Mondo S."/>
            <person name="Nolan M."/>
            <person name="Ohm R."/>
            <person name="Pangilinan J."/>
            <person name="Park H.-J."/>
            <person name="Ramirez L."/>
            <person name="Alfaro M."/>
            <person name="Sun H."/>
            <person name="Tritt A."/>
            <person name="Yoshinaga Y."/>
            <person name="Zwiers L.-H."/>
            <person name="Turgeon B."/>
            <person name="Goodwin S."/>
            <person name="Spatafora J."/>
            <person name="Crous P."/>
            <person name="Grigoriev I."/>
        </authorList>
    </citation>
    <scope>NUCLEOTIDE SEQUENCE</scope>
    <source>
        <strain evidence="2">CBS 675.92</strain>
    </source>
</reference>
<dbReference type="Pfam" id="PF06985">
    <property type="entry name" value="HET"/>
    <property type="match status" value="1"/>
</dbReference>
<evidence type="ECO:0000313" key="2">
    <source>
        <dbReference type="EMBL" id="KAF1958146.1"/>
    </source>
</evidence>
<protein>
    <recommendedName>
        <fullName evidence="1">Heterokaryon incompatibility domain-containing protein</fullName>
    </recommendedName>
</protein>
<evidence type="ECO:0000313" key="3">
    <source>
        <dbReference type="Proteomes" id="UP000800035"/>
    </source>
</evidence>
<dbReference type="PANTHER" id="PTHR24148:SF64">
    <property type="entry name" value="HETEROKARYON INCOMPATIBILITY DOMAIN-CONTAINING PROTEIN"/>
    <property type="match status" value="1"/>
</dbReference>